<organism evidence="8 9">
    <name type="scientific">Allacma fusca</name>
    <dbReference type="NCBI Taxonomy" id="39272"/>
    <lineage>
        <taxon>Eukaryota</taxon>
        <taxon>Metazoa</taxon>
        <taxon>Ecdysozoa</taxon>
        <taxon>Arthropoda</taxon>
        <taxon>Hexapoda</taxon>
        <taxon>Collembola</taxon>
        <taxon>Symphypleona</taxon>
        <taxon>Sminthuridae</taxon>
        <taxon>Allacma</taxon>
    </lineage>
</organism>
<dbReference type="PANTHER" id="PTHR21421:SF29">
    <property type="entry name" value="GUSTATORY RECEPTOR 5A FOR TREHALOSE-RELATED"/>
    <property type="match status" value="1"/>
</dbReference>
<evidence type="ECO:0000256" key="2">
    <source>
        <dbReference type="ARBA" id="ARBA00022475"/>
    </source>
</evidence>
<feature type="transmembrane region" description="Helical" evidence="7">
    <location>
        <begin position="180"/>
        <end position="199"/>
    </location>
</feature>
<gene>
    <name evidence="8" type="ORF">AFUS01_LOCUS29805</name>
</gene>
<feature type="transmembrane region" description="Helical" evidence="7">
    <location>
        <begin position="102"/>
        <end position="122"/>
    </location>
</feature>
<dbReference type="Proteomes" id="UP000708208">
    <property type="component" value="Unassembled WGS sequence"/>
</dbReference>
<keyword evidence="6" id="KW-0675">Receptor</keyword>
<evidence type="ECO:0000256" key="1">
    <source>
        <dbReference type="ARBA" id="ARBA00004651"/>
    </source>
</evidence>
<dbReference type="GO" id="GO:0050909">
    <property type="term" value="P:sensory perception of taste"/>
    <property type="evidence" value="ECO:0007669"/>
    <property type="project" value="InterPro"/>
</dbReference>
<keyword evidence="4 7" id="KW-1133">Transmembrane helix</keyword>
<dbReference type="GO" id="GO:0005886">
    <property type="term" value="C:plasma membrane"/>
    <property type="evidence" value="ECO:0007669"/>
    <property type="project" value="UniProtKB-SubCell"/>
</dbReference>
<evidence type="ECO:0000256" key="5">
    <source>
        <dbReference type="ARBA" id="ARBA00023136"/>
    </source>
</evidence>
<keyword evidence="9" id="KW-1185">Reference proteome</keyword>
<keyword evidence="3 7" id="KW-0812">Transmembrane</keyword>
<proteinExistence type="predicted"/>
<dbReference type="GO" id="GO:0038023">
    <property type="term" value="F:signaling receptor activity"/>
    <property type="evidence" value="ECO:0007669"/>
    <property type="project" value="UniProtKB-ARBA"/>
</dbReference>
<dbReference type="OrthoDB" id="8176814at2759"/>
<comment type="caution">
    <text evidence="8">The sequence shown here is derived from an EMBL/GenBank/DDBJ whole genome shotgun (WGS) entry which is preliminary data.</text>
</comment>
<dbReference type="PANTHER" id="PTHR21421">
    <property type="entry name" value="GUSTATORY RECEPTOR"/>
    <property type="match status" value="1"/>
</dbReference>
<evidence type="ECO:0000256" key="3">
    <source>
        <dbReference type="ARBA" id="ARBA00022692"/>
    </source>
</evidence>
<sequence length="215" mass="24478">MYCACLKTLADELNQVVRNPNILNLRGKHDSSGNVLLFHSDNSKVETIQSSIQAYLIVERLVSKYAKHFGVALFRQIAISFALFCIRFFLTMSSLHQQNYDAYVFLFCYTGLHLWRILYTCWNCSYVGKAAKRIGFILHKIDLSGVPMDLQIKVQMLAQRVSLEPLGISCLGYFTVDKRLLTGVFASMVTYIIIFSQFYTAENGSHPSNCTDKVE</sequence>
<keyword evidence="5 7" id="KW-0472">Membrane</keyword>
<keyword evidence="2" id="KW-1003">Cell membrane</keyword>
<dbReference type="GO" id="GO:0051606">
    <property type="term" value="P:detection of stimulus"/>
    <property type="evidence" value="ECO:0007669"/>
    <property type="project" value="UniProtKB-ARBA"/>
</dbReference>
<evidence type="ECO:0000313" key="9">
    <source>
        <dbReference type="Proteomes" id="UP000708208"/>
    </source>
</evidence>
<dbReference type="InterPro" id="IPR013604">
    <property type="entry name" value="7TM_chemorcpt"/>
</dbReference>
<evidence type="ECO:0000313" key="8">
    <source>
        <dbReference type="EMBL" id="CAG7819349.1"/>
    </source>
</evidence>
<feature type="transmembrane region" description="Helical" evidence="7">
    <location>
        <begin position="69"/>
        <end position="90"/>
    </location>
</feature>
<name>A0A8J2LB36_9HEXA</name>
<evidence type="ECO:0000256" key="4">
    <source>
        <dbReference type="ARBA" id="ARBA00022989"/>
    </source>
</evidence>
<comment type="subcellular location">
    <subcellularLocation>
        <location evidence="1">Cell membrane</location>
        <topology evidence="1">Multi-pass membrane protein</topology>
    </subcellularLocation>
</comment>
<evidence type="ECO:0000256" key="6">
    <source>
        <dbReference type="ARBA" id="ARBA00023170"/>
    </source>
</evidence>
<accession>A0A8J2LB36</accession>
<dbReference type="Pfam" id="PF08395">
    <property type="entry name" value="7tm_7"/>
    <property type="match status" value="1"/>
</dbReference>
<evidence type="ECO:0000256" key="7">
    <source>
        <dbReference type="SAM" id="Phobius"/>
    </source>
</evidence>
<dbReference type="EMBL" id="CAJVCH010447521">
    <property type="protein sequence ID" value="CAG7819349.1"/>
    <property type="molecule type" value="Genomic_DNA"/>
</dbReference>
<protein>
    <submittedName>
        <fullName evidence="8">Uncharacterized protein</fullName>
    </submittedName>
</protein>
<dbReference type="AlphaFoldDB" id="A0A8J2LB36"/>
<reference evidence="8" key="1">
    <citation type="submission" date="2021-06" db="EMBL/GenBank/DDBJ databases">
        <authorList>
            <person name="Hodson N. C."/>
            <person name="Mongue J. A."/>
            <person name="Jaron S. K."/>
        </authorList>
    </citation>
    <scope>NUCLEOTIDE SEQUENCE</scope>
</reference>